<organism evidence="11 12">
    <name type="scientific">Orbilia ellipsospora</name>
    <dbReference type="NCBI Taxonomy" id="2528407"/>
    <lineage>
        <taxon>Eukaryota</taxon>
        <taxon>Fungi</taxon>
        <taxon>Dikarya</taxon>
        <taxon>Ascomycota</taxon>
        <taxon>Pezizomycotina</taxon>
        <taxon>Orbiliomycetes</taxon>
        <taxon>Orbiliales</taxon>
        <taxon>Orbiliaceae</taxon>
        <taxon>Orbilia</taxon>
    </lineage>
</organism>
<feature type="region of interest" description="Disordered" evidence="9">
    <location>
        <begin position="466"/>
        <end position="497"/>
    </location>
</feature>
<dbReference type="PANTHER" id="PTHR43029:SF4">
    <property type="entry name" value="AMMONIUM TRANSPORTER MEP1-RELATED"/>
    <property type="match status" value="1"/>
</dbReference>
<dbReference type="SUPFAM" id="SSF111352">
    <property type="entry name" value="Ammonium transporter"/>
    <property type="match status" value="1"/>
</dbReference>
<feature type="transmembrane region" description="Helical" evidence="8">
    <location>
        <begin position="193"/>
        <end position="215"/>
    </location>
</feature>
<dbReference type="InterPro" id="IPR018047">
    <property type="entry name" value="Ammonium_transpt_CS"/>
</dbReference>
<accession>A0AAV9XEU5</accession>
<feature type="transmembrane region" description="Helical" evidence="8">
    <location>
        <begin position="259"/>
        <end position="280"/>
    </location>
</feature>
<dbReference type="InterPro" id="IPR024041">
    <property type="entry name" value="NH4_transpt_AmtB-like_dom"/>
</dbReference>
<dbReference type="FunFam" id="1.10.3430.10:FF:000003">
    <property type="entry name" value="Ammonium transporter"/>
    <property type="match status" value="1"/>
</dbReference>
<comment type="similarity">
    <text evidence="2 8">Belongs to the ammonia transporter channel (TC 1.A.11.2) family.</text>
</comment>
<dbReference type="EMBL" id="JAVHJO010000004">
    <property type="protein sequence ID" value="KAK6540624.1"/>
    <property type="molecule type" value="Genomic_DNA"/>
</dbReference>
<evidence type="ECO:0000256" key="2">
    <source>
        <dbReference type="ARBA" id="ARBA00005887"/>
    </source>
</evidence>
<keyword evidence="12" id="KW-1185">Reference proteome</keyword>
<evidence type="ECO:0000256" key="8">
    <source>
        <dbReference type="RuleBase" id="RU362002"/>
    </source>
</evidence>
<name>A0AAV9XEU5_9PEZI</name>
<comment type="caution">
    <text evidence="11">The sequence shown here is derived from an EMBL/GenBank/DDBJ whole genome shotgun (WGS) entry which is preliminary data.</text>
</comment>
<dbReference type="NCBIfam" id="TIGR00836">
    <property type="entry name" value="amt"/>
    <property type="match status" value="1"/>
</dbReference>
<dbReference type="AlphaFoldDB" id="A0AAV9XEU5"/>
<feature type="transmembrane region" description="Helical" evidence="8">
    <location>
        <begin position="287"/>
        <end position="304"/>
    </location>
</feature>
<evidence type="ECO:0000256" key="1">
    <source>
        <dbReference type="ARBA" id="ARBA00004141"/>
    </source>
</evidence>
<feature type="region of interest" description="Disordered" evidence="9">
    <location>
        <begin position="1"/>
        <end position="21"/>
    </location>
</feature>
<dbReference type="Pfam" id="PF00909">
    <property type="entry name" value="Ammonium_transp"/>
    <property type="match status" value="1"/>
</dbReference>
<feature type="domain" description="Ammonium transporter AmtB-like" evidence="10">
    <location>
        <begin position="40"/>
        <end position="445"/>
    </location>
</feature>
<keyword evidence="4 8" id="KW-0812">Transmembrane</keyword>
<sequence length="497" mass="53531">MSWDNLGAPSPVYNVNDTDNGGDSTTEDLNVYFASGDSAYIIVASAMVLIMIPGLAFLYSGLARRKSALSLIWAVMGSMAVVNFQWYLWGYSLAFSPTATNGFIGNLHHVVLQNTLGTRSPGSNFIPSLLYSFYQLQFAAVTVGIVMGAVAERGRLLPSMVFSFFFMTIVYCPIACWAWNVNGWAFKWGVLDYAGGGPVEIVSGAGALAYSWVLGRRQERMLVNFRPHNVSLITLGTVLLWFGWLGFNGGSAFGANLRAAMACWNSNLTACFSGITWVLLDYRLAKKISMVGLCSGFISGLVAATPASGFISPHASILLGVVAGVCANFATKIKYLIGIDDSMDVFAEHGIPGVVGLIFNGFFATDIVVGLDGFNIGIGGQGWIDGNWARMYKQIAYIVACLAYAFVVSAALAKVIDIIPGLHLRATDHAELMGMDDDQLGEFAYDYVEVRRDYLAWTPNHTKAPIAGIDPMPEAQTSSSDVEAEAAESEAQPSKKQ</sequence>
<evidence type="ECO:0000256" key="6">
    <source>
        <dbReference type="ARBA" id="ARBA00023136"/>
    </source>
</evidence>
<dbReference type="InterPro" id="IPR001905">
    <property type="entry name" value="Ammonium_transpt"/>
</dbReference>
<evidence type="ECO:0000313" key="12">
    <source>
        <dbReference type="Proteomes" id="UP001365542"/>
    </source>
</evidence>
<gene>
    <name evidence="11" type="ORF">TWF694_008019</name>
</gene>
<keyword evidence="3 8" id="KW-0813">Transport</keyword>
<protein>
    <recommendedName>
        <fullName evidence="8">Ammonium transporter</fullName>
    </recommendedName>
</protein>
<evidence type="ECO:0000259" key="10">
    <source>
        <dbReference type="Pfam" id="PF00909"/>
    </source>
</evidence>
<feature type="transmembrane region" description="Helical" evidence="8">
    <location>
        <begin position="39"/>
        <end position="59"/>
    </location>
</feature>
<evidence type="ECO:0000256" key="3">
    <source>
        <dbReference type="ARBA" id="ARBA00022448"/>
    </source>
</evidence>
<dbReference type="Proteomes" id="UP001365542">
    <property type="component" value="Unassembled WGS sequence"/>
</dbReference>
<feature type="transmembrane region" description="Helical" evidence="8">
    <location>
        <begin position="227"/>
        <end position="247"/>
    </location>
</feature>
<dbReference type="GO" id="GO:0008519">
    <property type="term" value="F:ammonium channel activity"/>
    <property type="evidence" value="ECO:0007669"/>
    <property type="project" value="InterPro"/>
</dbReference>
<proteinExistence type="inferred from homology"/>
<feature type="transmembrane region" description="Helical" evidence="8">
    <location>
        <begin position="71"/>
        <end position="89"/>
    </location>
</feature>
<evidence type="ECO:0000256" key="9">
    <source>
        <dbReference type="SAM" id="MobiDB-lite"/>
    </source>
</evidence>
<feature type="transmembrane region" description="Helical" evidence="8">
    <location>
        <begin position="394"/>
        <end position="416"/>
    </location>
</feature>
<dbReference type="GO" id="GO:0005886">
    <property type="term" value="C:plasma membrane"/>
    <property type="evidence" value="ECO:0007669"/>
    <property type="project" value="UniProtKB-SubCell"/>
</dbReference>
<evidence type="ECO:0000256" key="5">
    <source>
        <dbReference type="ARBA" id="ARBA00022989"/>
    </source>
</evidence>
<keyword evidence="6 8" id="KW-0472">Membrane</keyword>
<dbReference type="InterPro" id="IPR029020">
    <property type="entry name" value="Ammonium/urea_transptr"/>
</dbReference>
<feature type="transmembrane region" description="Helical" evidence="8">
    <location>
        <begin position="129"/>
        <end position="150"/>
    </location>
</feature>
<comment type="subcellular location">
    <subcellularLocation>
        <location evidence="8">Cell membrane</location>
        <topology evidence="8">Multi-pass membrane protein</topology>
    </subcellularLocation>
    <subcellularLocation>
        <location evidence="1">Membrane</location>
        <topology evidence="1">Multi-pass membrane protein</topology>
    </subcellularLocation>
</comment>
<dbReference type="PANTHER" id="PTHR43029">
    <property type="entry name" value="AMMONIUM TRANSPORTER MEP2"/>
    <property type="match status" value="1"/>
</dbReference>
<dbReference type="Gene3D" id="1.10.3430.10">
    <property type="entry name" value="Ammonium transporter AmtB like domains"/>
    <property type="match status" value="1"/>
</dbReference>
<dbReference type="PROSITE" id="PS01219">
    <property type="entry name" value="AMMONIUM_TRANSP"/>
    <property type="match status" value="1"/>
</dbReference>
<evidence type="ECO:0000256" key="7">
    <source>
        <dbReference type="ARBA" id="ARBA00023177"/>
    </source>
</evidence>
<evidence type="ECO:0000256" key="4">
    <source>
        <dbReference type="ARBA" id="ARBA00022692"/>
    </source>
</evidence>
<evidence type="ECO:0000313" key="11">
    <source>
        <dbReference type="EMBL" id="KAK6540624.1"/>
    </source>
</evidence>
<feature type="transmembrane region" description="Helical" evidence="8">
    <location>
        <begin position="162"/>
        <end position="181"/>
    </location>
</feature>
<feature type="transmembrane region" description="Helical" evidence="8">
    <location>
        <begin position="310"/>
        <end position="330"/>
    </location>
</feature>
<reference evidence="11 12" key="1">
    <citation type="submission" date="2019-10" db="EMBL/GenBank/DDBJ databases">
        <authorList>
            <person name="Palmer J.M."/>
        </authorList>
    </citation>
    <scope>NUCLEOTIDE SEQUENCE [LARGE SCALE GENOMIC DNA]</scope>
    <source>
        <strain evidence="11 12">TWF694</strain>
    </source>
</reference>
<keyword evidence="5 8" id="KW-1133">Transmembrane helix</keyword>
<feature type="transmembrane region" description="Helical" evidence="8">
    <location>
        <begin position="351"/>
        <end position="374"/>
    </location>
</feature>
<keyword evidence="7 8" id="KW-0924">Ammonia transport</keyword>